<organism evidence="1 2">
    <name type="scientific">Streptomyces misionensis</name>
    <dbReference type="NCBI Taxonomy" id="67331"/>
    <lineage>
        <taxon>Bacteria</taxon>
        <taxon>Bacillati</taxon>
        <taxon>Actinomycetota</taxon>
        <taxon>Actinomycetes</taxon>
        <taxon>Kitasatosporales</taxon>
        <taxon>Streptomycetaceae</taxon>
        <taxon>Streptomyces</taxon>
    </lineage>
</organism>
<dbReference type="GeneID" id="95510271"/>
<proteinExistence type="predicted"/>
<name>A0A1H4PA70_9ACTN</name>
<sequence>MLAASERVREGGQSVLVWHKAAEPERCNGECDWHPIACSPTEGIVTPGPLKDVPPDLDEPGQRWCADCLTLPTT</sequence>
<dbReference type="STRING" id="67331.SAMN04490357_1031"/>
<dbReference type="RefSeq" id="WP_074990966.1">
    <property type="nucleotide sequence ID" value="NZ_FNTD01000004.1"/>
</dbReference>
<gene>
    <name evidence="1" type="ORF">SAMN04490357_1031</name>
</gene>
<accession>A0A1H4PA70</accession>
<dbReference type="Proteomes" id="UP000182375">
    <property type="component" value="Unassembled WGS sequence"/>
</dbReference>
<protein>
    <submittedName>
        <fullName evidence="1">Uncharacterized protein</fullName>
    </submittedName>
</protein>
<dbReference type="AlphaFoldDB" id="A0A1H4PA70"/>
<evidence type="ECO:0000313" key="2">
    <source>
        <dbReference type="Proteomes" id="UP000182375"/>
    </source>
</evidence>
<reference evidence="1 2" key="1">
    <citation type="submission" date="2016-10" db="EMBL/GenBank/DDBJ databases">
        <authorList>
            <person name="de Groot N.N."/>
        </authorList>
    </citation>
    <scope>NUCLEOTIDE SEQUENCE [LARGE SCALE GENOMIC DNA]</scope>
    <source>
        <strain evidence="1 2">DSM 40306</strain>
    </source>
</reference>
<evidence type="ECO:0000313" key="1">
    <source>
        <dbReference type="EMBL" id="SEC04128.1"/>
    </source>
</evidence>
<dbReference type="EMBL" id="FNTD01000004">
    <property type="protein sequence ID" value="SEC04128.1"/>
    <property type="molecule type" value="Genomic_DNA"/>
</dbReference>